<evidence type="ECO:0000259" key="2">
    <source>
        <dbReference type="Pfam" id="PF13229"/>
    </source>
</evidence>
<dbReference type="AlphaFoldDB" id="A0A0F9ALI6"/>
<dbReference type="InterPro" id="IPR039448">
    <property type="entry name" value="Beta_helix"/>
</dbReference>
<feature type="compositionally biased region" description="Low complexity" evidence="1">
    <location>
        <begin position="370"/>
        <end position="379"/>
    </location>
</feature>
<feature type="domain" description="Right handed beta helix" evidence="2">
    <location>
        <begin position="125"/>
        <end position="248"/>
    </location>
</feature>
<name>A0A0F9ALI6_9ZZZZ</name>
<evidence type="ECO:0000256" key="1">
    <source>
        <dbReference type="SAM" id="MobiDB-lite"/>
    </source>
</evidence>
<feature type="region of interest" description="Disordered" evidence="1">
    <location>
        <begin position="370"/>
        <end position="402"/>
    </location>
</feature>
<dbReference type="InterPro" id="IPR006626">
    <property type="entry name" value="PbH1"/>
</dbReference>
<comment type="caution">
    <text evidence="3">The sequence shown here is derived from an EMBL/GenBank/DDBJ whole genome shotgun (WGS) entry which is preliminary data.</text>
</comment>
<feature type="non-terminal residue" evidence="3">
    <location>
        <position position="1"/>
    </location>
</feature>
<dbReference type="Gene3D" id="2.160.20.10">
    <property type="entry name" value="Single-stranded right-handed beta-helix, Pectin lyase-like"/>
    <property type="match status" value="1"/>
</dbReference>
<dbReference type="InterPro" id="IPR011050">
    <property type="entry name" value="Pectin_lyase_fold/virulence"/>
</dbReference>
<dbReference type="Pfam" id="PF13229">
    <property type="entry name" value="Beta_helix"/>
    <property type="match status" value="1"/>
</dbReference>
<organism evidence="3">
    <name type="scientific">marine sediment metagenome</name>
    <dbReference type="NCBI Taxonomy" id="412755"/>
    <lineage>
        <taxon>unclassified sequences</taxon>
        <taxon>metagenomes</taxon>
        <taxon>ecological metagenomes</taxon>
    </lineage>
</organism>
<accession>A0A0F9ALI6</accession>
<dbReference type="SUPFAM" id="SSF51126">
    <property type="entry name" value="Pectin lyase-like"/>
    <property type="match status" value="1"/>
</dbReference>
<dbReference type="EMBL" id="LAZR01042051">
    <property type="protein sequence ID" value="KKL10464.1"/>
    <property type="molecule type" value="Genomic_DNA"/>
</dbReference>
<dbReference type="InterPro" id="IPR012334">
    <property type="entry name" value="Pectin_lyas_fold"/>
</dbReference>
<proteinExistence type="predicted"/>
<protein>
    <recommendedName>
        <fullName evidence="2">Right handed beta helix domain-containing protein</fullName>
    </recommendedName>
</protein>
<evidence type="ECO:0000313" key="3">
    <source>
        <dbReference type="EMBL" id="KKL10464.1"/>
    </source>
</evidence>
<reference evidence="3" key="1">
    <citation type="journal article" date="2015" name="Nature">
        <title>Complex archaea that bridge the gap between prokaryotes and eukaryotes.</title>
        <authorList>
            <person name="Spang A."/>
            <person name="Saw J.H."/>
            <person name="Jorgensen S.L."/>
            <person name="Zaremba-Niedzwiedzka K."/>
            <person name="Martijn J."/>
            <person name="Lind A.E."/>
            <person name="van Eijk R."/>
            <person name="Schleper C."/>
            <person name="Guy L."/>
            <person name="Ettema T.J."/>
        </authorList>
    </citation>
    <scope>NUCLEOTIDE SEQUENCE</scope>
</reference>
<dbReference type="SMART" id="SM00710">
    <property type="entry name" value="PbH1"/>
    <property type="match status" value="5"/>
</dbReference>
<gene>
    <name evidence="3" type="ORF">LCGC14_2555570</name>
</gene>
<sequence>AITGDCDEELQLENAAGGISAGALVATTITIEDTPAAGSDYWVGKDGSDANSCATAETEGTPKLTIAAGMGCLSAGETLTVKVGVYTDDFIESVPSGTSWANATTVIAKSGDTVQIKASCPQSSSKRPVLMVGKSYVIVDGFILGNDSSGEQCTYDNVKISGNSDHIRITGNEIRYSYSQGVLVTLSTDIEILDNNIHDNGHSGRGNQVHGTYFSQVTNGLIQGNTFTDNLNYGIQFWYTNATANNNNEIRDNVLTGSVNRAAINVKGSNNLIANNIMYDNENAAGAGPMYQLAGDSNHWIHNTAYSNDGSCGYNSGGTNTLFKNNICYANGTDGFTVASGDITDTTNTKVDPTFDDVGSFDFNISSGSAAEGAGTADAEVTDDFNDVARGSPPDNGAYEVT</sequence>